<proteinExistence type="predicted"/>
<dbReference type="OrthoDB" id="3227343at2759"/>
<accession>A0A6J8DYJ0</accession>
<evidence type="ECO:0008006" key="3">
    <source>
        <dbReference type="Google" id="ProtNLM"/>
    </source>
</evidence>
<reference evidence="1 2" key="1">
    <citation type="submission" date="2020-06" db="EMBL/GenBank/DDBJ databases">
        <authorList>
            <person name="Li R."/>
            <person name="Bekaert M."/>
        </authorList>
    </citation>
    <scope>NUCLEOTIDE SEQUENCE [LARGE SCALE GENOMIC DNA]</scope>
    <source>
        <strain evidence="2">wild</strain>
    </source>
</reference>
<protein>
    <recommendedName>
        <fullName evidence="3">Reverse transcriptase RNase H-like domain-containing protein</fullName>
    </recommendedName>
</protein>
<gene>
    <name evidence="1" type="ORF">MCOR_45882</name>
</gene>
<dbReference type="Proteomes" id="UP000507470">
    <property type="component" value="Unassembled WGS sequence"/>
</dbReference>
<name>A0A6J8DYJ0_MYTCO</name>
<evidence type="ECO:0000313" key="2">
    <source>
        <dbReference type="Proteomes" id="UP000507470"/>
    </source>
</evidence>
<keyword evidence="2" id="KW-1185">Reference proteome</keyword>
<dbReference type="EMBL" id="CACVKT020008119">
    <property type="protein sequence ID" value="CAC5412916.1"/>
    <property type="molecule type" value="Genomic_DNA"/>
</dbReference>
<evidence type="ECO:0000313" key="1">
    <source>
        <dbReference type="EMBL" id="CAC5412916.1"/>
    </source>
</evidence>
<organism evidence="1 2">
    <name type="scientific">Mytilus coruscus</name>
    <name type="common">Sea mussel</name>
    <dbReference type="NCBI Taxonomy" id="42192"/>
    <lineage>
        <taxon>Eukaryota</taxon>
        <taxon>Metazoa</taxon>
        <taxon>Spiralia</taxon>
        <taxon>Lophotrochozoa</taxon>
        <taxon>Mollusca</taxon>
        <taxon>Bivalvia</taxon>
        <taxon>Autobranchia</taxon>
        <taxon>Pteriomorphia</taxon>
        <taxon>Mytilida</taxon>
        <taxon>Mytiloidea</taxon>
        <taxon>Mytilidae</taxon>
        <taxon>Mytilinae</taxon>
        <taxon>Mytilus</taxon>
    </lineage>
</organism>
<dbReference type="AlphaFoldDB" id="A0A6J8DYJ0"/>
<sequence>MDLGSLTWLYNFKEPDGQIMGWIQKLSTYDFKIVYRSGSKHVSADALSRIVVQNKDFCKQEENIEIPTTDTDVHCGQTTKFWISRWDLLGIKNAMSFVYWEDRPTYSRCRICDLCKIQLQDIKASIGLGKEPKCVHLTGKKRGKELLIMSKKRRTQSIRNDTSLNLMLREVDLKEFKNKM</sequence>